<keyword evidence="2" id="KW-0560">Oxidoreductase</keyword>
<dbReference type="KEGG" id="cted:CTEST_01155"/>
<dbReference type="PATRIC" id="fig|136857.5.peg.228"/>
<dbReference type="InterPro" id="IPR004675">
    <property type="entry name" value="AhpD_core"/>
</dbReference>
<evidence type="ECO:0000259" key="1">
    <source>
        <dbReference type="Pfam" id="PF02627"/>
    </source>
</evidence>
<keyword evidence="3" id="KW-1185">Reference proteome</keyword>
<accession>A0A0G3H2T2</accession>
<dbReference type="InterPro" id="IPR010195">
    <property type="entry name" value="Uncharacterised_peroxidase-rel"/>
</dbReference>
<evidence type="ECO:0000313" key="3">
    <source>
        <dbReference type="Proteomes" id="UP000035540"/>
    </source>
</evidence>
<keyword evidence="2" id="KW-0575">Peroxidase</keyword>
<feature type="domain" description="Carboxymuconolactone decarboxylase-like" evidence="1">
    <location>
        <begin position="276"/>
        <end position="356"/>
    </location>
</feature>
<dbReference type="Pfam" id="PF02627">
    <property type="entry name" value="CMD"/>
    <property type="match status" value="1"/>
</dbReference>
<protein>
    <submittedName>
        <fullName evidence="2">Putative peroxidase-related enzyme</fullName>
    </submittedName>
</protein>
<dbReference type="AlphaFoldDB" id="A0A0G3H2T2"/>
<dbReference type="InterPro" id="IPR023982">
    <property type="entry name" value="CHP04029_CMD-like"/>
</dbReference>
<name>A0A0G3H2T2_9CORY</name>
<dbReference type="PANTHER" id="PTHR35446">
    <property type="entry name" value="SI:CH211-175M2.5"/>
    <property type="match status" value="1"/>
</dbReference>
<evidence type="ECO:0000313" key="2">
    <source>
        <dbReference type="EMBL" id="AKK07694.1"/>
    </source>
</evidence>
<dbReference type="OrthoDB" id="3667834at2"/>
<dbReference type="Gene3D" id="1.20.1290.10">
    <property type="entry name" value="AhpD-like"/>
    <property type="match status" value="2"/>
</dbReference>
<dbReference type="InterPro" id="IPR023923">
    <property type="entry name" value="AhpD_Avi7169"/>
</dbReference>
<dbReference type="InterPro" id="IPR029032">
    <property type="entry name" value="AhpD-like"/>
</dbReference>
<dbReference type="RefSeq" id="WP_083985382.1">
    <property type="nucleotide sequence ID" value="NZ_CP011545.1"/>
</dbReference>
<dbReference type="Proteomes" id="UP000035540">
    <property type="component" value="Chromosome"/>
</dbReference>
<dbReference type="NCBIfam" id="TIGR04030">
    <property type="entry name" value="perox_Avi_7169"/>
    <property type="match status" value="1"/>
</dbReference>
<proteinExistence type="predicted"/>
<dbReference type="EMBL" id="CP011545">
    <property type="protein sequence ID" value="AKK07694.1"/>
    <property type="molecule type" value="Genomic_DNA"/>
</dbReference>
<gene>
    <name evidence="2" type="ORF">CTEST_01155</name>
</gene>
<dbReference type="NCBIfam" id="TIGR00778">
    <property type="entry name" value="ahpD_dom"/>
    <property type="match status" value="1"/>
</dbReference>
<dbReference type="NCBIfam" id="TIGR04029">
    <property type="entry name" value="CMD_Avi_7170"/>
    <property type="match status" value="1"/>
</dbReference>
<organism evidence="2 3">
    <name type="scientific">Corynebacterium testudinoris</name>
    <dbReference type="NCBI Taxonomy" id="136857"/>
    <lineage>
        <taxon>Bacteria</taxon>
        <taxon>Bacillati</taxon>
        <taxon>Actinomycetota</taxon>
        <taxon>Actinomycetes</taxon>
        <taxon>Mycobacteriales</taxon>
        <taxon>Corynebacteriaceae</taxon>
        <taxon>Corynebacterium</taxon>
    </lineage>
</organism>
<dbReference type="NCBIfam" id="TIGR01926">
    <property type="entry name" value="peroxid_rel"/>
    <property type="match status" value="1"/>
</dbReference>
<dbReference type="PANTHER" id="PTHR35446:SF2">
    <property type="entry name" value="CARBOXYMUCONOLACTONE DECARBOXYLASE-LIKE DOMAIN-CONTAINING PROTEIN"/>
    <property type="match status" value="1"/>
</dbReference>
<reference evidence="3" key="2">
    <citation type="submission" date="2015-05" db="EMBL/GenBank/DDBJ databases">
        <title>Complete genome sequence of Corynebacterium testudinoris DSM 44614, recovered from necrotic lesions in the mouth of a tortoise.</title>
        <authorList>
            <person name="Ruckert C."/>
            <person name="Albersmeier A."/>
            <person name="Winkler A."/>
            <person name="Tauch A."/>
        </authorList>
    </citation>
    <scope>NUCLEOTIDE SEQUENCE [LARGE SCALE GENOMIC DNA]</scope>
    <source>
        <strain evidence="3">DSM 44614</strain>
    </source>
</reference>
<dbReference type="SUPFAM" id="SSF69118">
    <property type="entry name" value="AhpD-like"/>
    <property type="match status" value="2"/>
</dbReference>
<reference evidence="2 3" key="1">
    <citation type="journal article" date="2015" name="Genome Announc.">
        <title>Complete Genome Sequence of the Type Strain Corynebacterium testudinoris DSM 44614, Recovered from Necrotic Lesions in the Mouth of a Tortoise.</title>
        <authorList>
            <person name="Ruckert C."/>
            <person name="Kriete M."/>
            <person name="Jaenicke S."/>
            <person name="Winkler A."/>
            <person name="Tauch A."/>
        </authorList>
    </citation>
    <scope>NUCLEOTIDE SEQUENCE [LARGE SCALE GENOMIC DNA]</scope>
    <source>
        <strain evidence="2 3">DSM 44614</strain>
    </source>
</reference>
<dbReference type="STRING" id="136857.CTEST_01155"/>
<sequence length="424" mass="45369">MTHDIIIDLTGIDPESDEALSITAVRQLRAQARDNAQLSFEALLEGDSPDLPLAERLAVAAFVASLHGDERARTFYLDLYGDEGDADSLTNFLPTTSSRGPYGVYAEAGLRDENQEGPWYLAPHGLNPRLAAAFGFAHLLTLHPRDANPTQIAALAHAGFSADAVVSLAQLISFLAFQLRVVHGLREIAGVDSPVLPTADPAPLEGSAPTASLDGGAFSVLTPHVEPTTHFVSHSLGWHAWIPDVPKEELSTEQIDALIDPQRANMPYFRLLARDPAALKARTLTDLDIFFNTNGGVGRAERELAATVTSRLNGCVYCASVHSARAIAESDRKADVERLLSQGVDADLGSSQWNAISKAAVALTQTPIAFGQPELQALRDAGYELPEIVDIINAAAFFNWANRLMLGLGEPELPARFATGAGKA</sequence>
<dbReference type="GO" id="GO:0051920">
    <property type="term" value="F:peroxiredoxin activity"/>
    <property type="evidence" value="ECO:0007669"/>
    <property type="project" value="InterPro"/>
</dbReference>
<dbReference type="InterPro" id="IPR003779">
    <property type="entry name" value="CMD-like"/>
</dbReference>